<evidence type="ECO:0000313" key="2">
    <source>
        <dbReference type="EMBL" id="ROT76574.1"/>
    </source>
</evidence>
<dbReference type="AlphaFoldDB" id="A0A3R7N3U3"/>
<evidence type="ECO:0000313" key="3">
    <source>
        <dbReference type="Proteomes" id="UP000283509"/>
    </source>
</evidence>
<feature type="compositionally biased region" description="Polar residues" evidence="1">
    <location>
        <begin position="331"/>
        <end position="354"/>
    </location>
</feature>
<feature type="compositionally biased region" description="Polar residues" evidence="1">
    <location>
        <begin position="384"/>
        <end position="393"/>
    </location>
</feature>
<feature type="compositionally biased region" description="Basic and acidic residues" evidence="1">
    <location>
        <begin position="292"/>
        <end position="303"/>
    </location>
</feature>
<name>A0A3R7N3U3_PENVA</name>
<sequence>MRNPPTAQTHFLPSVSPLAISFPFVSPHTITPCSSPSISLPSSLLTLPYSLPPPSLLPSFSPLTSFLPSPLFSPHYFHFLLFPLISTSPPPYPIHFFAPQVILSLQTPLLSPLLLPFPTPLSIPSPLFSPHYLHFSPFSMISNCPPPYPIHFFAPQVILSPLLSSFPSPLPQHPSPLPPPPSYAFPSSDILSCSLPVPIPSLPPLISLPLVPHPSIYPLPLPPRPLLSSLSILPYPHPCAFIPSPPLPPPHLHFPLQPTHKHRRTDDDVRPIAGRIPRNPDRSSPRTKRTKSKDEIQDSRLDRTPTAPEPPVKRTRDLFPYCLSGHKRPSTTKYLDTENTPRNASAHTQITTRTSRSERENGVPNPDLLTRLTPAERDQPNFIAPSSPSIIRK</sequence>
<accession>A0A3R7N3U3</accession>
<keyword evidence="3" id="KW-1185">Reference proteome</keyword>
<protein>
    <submittedName>
        <fullName evidence="2">Uncharacterized protein</fullName>
    </submittedName>
</protein>
<reference evidence="2 3" key="1">
    <citation type="submission" date="2018-04" db="EMBL/GenBank/DDBJ databases">
        <authorList>
            <person name="Zhang X."/>
            <person name="Yuan J."/>
            <person name="Li F."/>
            <person name="Xiang J."/>
        </authorList>
    </citation>
    <scope>NUCLEOTIDE SEQUENCE [LARGE SCALE GENOMIC DNA]</scope>
    <source>
        <tissue evidence="2">Muscle</tissue>
    </source>
</reference>
<dbReference type="Proteomes" id="UP000283509">
    <property type="component" value="Unassembled WGS sequence"/>
</dbReference>
<dbReference type="EMBL" id="QCYY01001640">
    <property type="protein sequence ID" value="ROT76574.1"/>
    <property type="molecule type" value="Genomic_DNA"/>
</dbReference>
<evidence type="ECO:0000256" key="1">
    <source>
        <dbReference type="SAM" id="MobiDB-lite"/>
    </source>
</evidence>
<comment type="caution">
    <text evidence="2">The sequence shown here is derived from an EMBL/GenBank/DDBJ whole genome shotgun (WGS) entry which is preliminary data.</text>
</comment>
<feature type="region of interest" description="Disordered" evidence="1">
    <location>
        <begin position="250"/>
        <end position="393"/>
    </location>
</feature>
<gene>
    <name evidence="2" type="ORF">C7M84_004841</name>
</gene>
<organism evidence="2 3">
    <name type="scientific">Penaeus vannamei</name>
    <name type="common">Whiteleg shrimp</name>
    <name type="synonym">Litopenaeus vannamei</name>
    <dbReference type="NCBI Taxonomy" id="6689"/>
    <lineage>
        <taxon>Eukaryota</taxon>
        <taxon>Metazoa</taxon>
        <taxon>Ecdysozoa</taxon>
        <taxon>Arthropoda</taxon>
        <taxon>Crustacea</taxon>
        <taxon>Multicrustacea</taxon>
        <taxon>Malacostraca</taxon>
        <taxon>Eumalacostraca</taxon>
        <taxon>Eucarida</taxon>
        <taxon>Decapoda</taxon>
        <taxon>Dendrobranchiata</taxon>
        <taxon>Penaeoidea</taxon>
        <taxon>Penaeidae</taxon>
        <taxon>Penaeus</taxon>
    </lineage>
</organism>
<proteinExistence type="predicted"/>
<reference evidence="2 3" key="2">
    <citation type="submission" date="2019-01" db="EMBL/GenBank/DDBJ databases">
        <title>The decoding of complex shrimp genome reveals the adaptation for benthos swimmer, frequently molting mechanism and breeding impact on genome.</title>
        <authorList>
            <person name="Sun Y."/>
            <person name="Gao Y."/>
            <person name="Yu Y."/>
        </authorList>
    </citation>
    <scope>NUCLEOTIDE SEQUENCE [LARGE SCALE GENOMIC DNA]</scope>
    <source>
        <tissue evidence="2">Muscle</tissue>
    </source>
</reference>